<reference evidence="10" key="2">
    <citation type="submission" date="2025-08" db="UniProtKB">
        <authorList>
            <consortium name="Ensembl"/>
        </authorList>
    </citation>
    <scope>IDENTIFICATION</scope>
</reference>
<evidence type="ECO:0000313" key="11">
    <source>
        <dbReference type="Proteomes" id="UP000265080"/>
    </source>
</evidence>
<evidence type="ECO:0000256" key="2">
    <source>
        <dbReference type="ARBA" id="ARBA00010483"/>
    </source>
</evidence>
<dbReference type="PRINTS" id="PR00081">
    <property type="entry name" value="GDHRDH"/>
</dbReference>
<accession>A0A3P8SX16</accession>
<keyword evidence="6" id="KW-0963">Cytoplasm</keyword>
<dbReference type="PANTHER" id="PTHR44085:SF2">
    <property type="entry name" value="SEPIAPTERIN REDUCTASE"/>
    <property type="match status" value="1"/>
</dbReference>
<dbReference type="GO" id="GO:0006729">
    <property type="term" value="P:tetrahydrobiopterin biosynthetic process"/>
    <property type="evidence" value="ECO:0007669"/>
    <property type="project" value="InterPro"/>
</dbReference>
<sequence>MMLVEGEPGDGDTATSGPPAPVKASEEEAAERIRSSVRCSGLCTMSSAHSAHLGRVLCIITGASRGFGRTVAREVSGLVKPGSVLVLAARSGDDLRSLQAELTESEAGRAGLRVESVVADMAQMEGIEKVVRSSEEAFSEHIDHLILVNNAASLGDVSRSVKTFTDMAEVDSYLSLNVSSSMCLTARVLQSFPQRPGLRRTIVNVTSLCALQPFRSWVLYCTGKAAREMMFRVLAEEEPDLRVLNYSPGPLDTAMQVEARTRTADDTIRKSFVDMFDQGQLLTCEASCAKLMKLLLEDNYTSGAHIDVYDV</sequence>
<comment type="subunit">
    <text evidence="3">Homodimer.</text>
</comment>
<dbReference type="AlphaFoldDB" id="A0A3P8SX16"/>
<dbReference type="NCBIfam" id="TIGR01500">
    <property type="entry name" value="sepiapter_red"/>
    <property type="match status" value="1"/>
</dbReference>
<keyword evidence="7" id="KW-0521">NADP</keyword>
<dbReference type="Ensembl" id="ENSAPET00000017084.1">
    <property type="protein sequence ID" value="ENSAPEP00000016627.1"/>
    <property type="gene ID" value="ENSAPEG00000011895.1"/>
</dbReference>
<dbReference type="EC" id="1.1.1.153" evidence="4"/>
<name>A0A3P8SX16_AMPPE</name>
<dbReference type="InterPro" id="IPR051721">
    <property type="entry name" value="Biopterin_syn/organic_redct"/>
</dbReference>
<comment type="subcellular location">
    <subcellularLocation>
        <location evidence="1">Cytoplasm</location>
    </subcellularLocation>
</comment>
<evidence type="ECO:0000256" key="4">
    <source>
        <dbReference type="ARBA" id="ARBA00013075"/>
    </source>
</evidence>
<evidence type="ECO:0000256" key="8">
    <source>
        <dbReference type="ARBA" id="ARBA00023002"/>
    </source>
</evidence>
<dbReference type="GeneTree" id="ENSGT00440000033609"/>
<evidence type="ECO:0000256" key="6">
    <source>
        <dbReference type="ARBA" id="ARBA00022490"/>
    </source>
</evidence>
<evidence type="ECO:0000256" key="9">
    <source>
        <dbReference type="SAM" id="MobiDB-lite"/>
    </source>
</evidence>
<comment type="similarity">
    <text evidence="2">Belongs to the sepiapterin reductase family.</text>
</comment>
<protein>
    <recommendedName>
        <fullName evidence="5">Sepiapterin reductase</fullName>
        <ecNumber evidence="4">1.1.1.153</ecNumber>
    </recommendedName>
</protein>
<proteinExistence type="inferred from homology"/>
<keyword evidence="11" id="KW-1185">Reference proteome</keyword>
<dbReference type="PANTHER" id="PTHR44085">
    <property type="entry name" value="SEPIAPTERIN REDUCTASE"/>
    <property type="match status" value="1"/>
</dbReference>
<evidence type="ECO:0000256" key="3">
    <source>
        <dbReference type="ARBA" id="ARBA00011738"/>
    </source>
</evidence>
<dbReference type="FunFam" id="3.40.50.720:FF:000259">
    <property type="entry name" value="Sepiapterin reductase"/>
    <property type="match status" value="1"/>
</dbReference>
<keyword evidence="8" id="KW-0560">Oxidoreductase</keyword>
<dbReference type="GO" id="GO:0004757">
    <property type="term" value="F:sepiapterin reductase (NADP+) activity"/>
    <property type="evidence" value="ECO:0007669"/>
    <property type="project" value="UniProtKB-EC"/>
</dbReference>
<evidence type="ECO:0000313" key="10">
    <source>
        <dbReference type="Ensembl" id="ENSAPEP00000016627.1"/>
    </source>
</evidence>
<dbReference type="InterPro" id="IPR006393">
    <property type="entry name" value="Sepiapterin_red"/>
</dbReference>
<dbReference type="Pfam" id="PF00106">
    <property type="entry name" value="adh_short"/>
    <property type="match status" value="1"/>
</dbReference>
<dbReference type="Proteomes" id="UP000265080">
    <property type="component" value="Chromosome 16"/>
</dbReference>
<feature type="region of interest" description="Disordered" evidence="9">
    <location>
        <begin position="1"/>
        <end position="28"/>
    </location>
</feature>
<dbReference type="SUPFAM" id="SSF51735">
    <property type="entry name" value="NAD(P)-binding Rossmann-fold domains"/>
    <property type="match status" value="1"/>
</dbReference>
<dbReference type="Gene3D" id="3.40.50.720">
    <property type="entry name" value="NAD(P)-binding Rossmann-like Domain"/>
    <property type="match status" value="1"/>
</dbReference>
<evidence type="ECO:0000256" key="5">
    <source>
        <dbReference type="ARBA" id="ARBA00019170"/>
    </source>
</evidence>
<dbReference type="OMA" id="MTVQVQR"/>
<evidence type="ECO:0000256" key="7">
    <source>
        <dbReference type="ARBA" id="ARBA00022857"/>
    </source>
</evidence>
<reference evidence="10 11" key="1">
    <citation type="submission" date="2018-03" db="EMBL/GenBank/DDBJ databases">
        <title>Finding Nemo's genes: A chromosome-scale reference assembly of the genome of the orange clownfish Amphiprion percula.</title>
        <authorList>
            <person name="Lehmann R."/>
        </authorList>
    </citation>
    <scope>NUCLEOTIDE SEQUENCE</scope>
</reference>
<dbReference type="InterPro" id="IPR002347">
    <property type="entry name" value="SDR_fam"/>
</dbReference>
<dbReference type="STRING" id="161767.ENSAPEP00000016627"/>
<evidence type="ECO:0000256" key="1">
    <source>
        <dbReference type="ARBA" id="ARBA00004496"/>
    </source>
</evidence>
<reference evidence="10" key="3">
    <citation type="submission" date="2025-09" db="UniProtKB">
        <authorList>
            <consortium name="Ensembl"/>
        </authorList>
    </citation>
    <scope>IDENTIFICATION</scope>
</reference>
<dbReference type="GO" id="GO:0005737">
    <property type="term" value="C:cytoplasm"/>
    <property type="evidence" value="ECO:0007669"/>
    <property type="project" value="UniProtKB-SubCell"/>
</dbReference>
<dbReference type="InterPro" id="IPR036291">
    <property type="entry name" value="NAD(P)-bd_dom_sf"/>
</dbReference>
<dbReference type="CDD" id="cd05367">
    <property type="entry name" value="SPR-like_SDR_c"/>
    <property type="match status" value="1"/>
</dbReference>
<organism evidence="10 11">
    <name type="scientific">Amphiprion percula</name>
    <name type="common">Orange clownfish</name>
    <name type="synonym">Lutjanus percula</name>
    <dbReference type="NCBI Taxonomy" id="161767"/>
    <lineage>
        <taxon>Eukaryota</taxon>
        <taxon>Metazoa</taxon>
        <taxon>Chordata</taxon>
        <taxon>Craniata</taxon>
        <taxon>Vertebrata</taxon>
        <taxon>Euteleostomi</taxon>
        <taxon>Actinopterygii</taxon>
        <taxon>Neopterygii</taxon>
        <taxon>Teleostei</taxon>
        <taxon>Neoteleostei</taxon>
        <taxon>Acanthomorphata</taxon>
        <taxon>Ovalentaria</taxon>
        <taxon>Pomacentridae</taxon>
        <taxon>Amphiprion</taxon>
    </lineage>
</organism>